<protein>
    <submittedName>
        <fullName evidence="1">Uncharacterized protein</fullName>
    </submittedName>
</protein>
<reference evidence="1" key="1">
    <citation type="journal article" date="2015" name="Nature">
        <title>Complex archaea that bridge the gap between prokaryotes and eukaryotes.</title>
        <authorList>
            <person name="Spang A."/>
            <person name="Saw J.H."/>
            <person name="Jorgensen S.L."/>
            <person name="Zaremba-Niedzwiedzka K."/>
            <person name="Martijn J."/>
            <person name="Lind A.E."/>
            <person name="van Eijk R."/>
            <person name="Schleper C."/>
            <person name="Guy L."/>
            <person name="Ettema T.J."/>
        </authorList>
    </citation>
    <scope>NUCLEOTIDE SEQUENCE</scope>
</reference>
<proteinExistence type="predicted"/>
<evidence type="ECO:0000313" key="1">
    <source>
        <dbReference type="EMBL" id="KKL87529.1"/>
    </source>
</evidence>
<comment type="caution">
    <text evidence="1">The sequence shown here is derived from an EMBL/GenBank/DDBJ whole genome shotgun (WGS) entry which is preliminary data.</text>
</comment>
<sequence>MSTFDEAINQVIKNLVTGPIGAADMNAGEEFVQRPEKKYGRDVDLYREDEELDKSVVPQHYISDYGAVEVLFKSGPPAM</sequence>
<dbReference type="EMBL" id="LAZR01020813">
    <property type="protein sequence ID" value="KKL87529.1"/>
    <property type="molecule type" value="Genomic_DNA"/>
</dbReference>
<accession>A0A0F9FMB5</accession>
<gene>
    <name evidence="1" type="ORF">LCGC14_1933780</name>
</gene>
<feature type="non-terminal residue" evidence="1">
    <location>
        <position position="79"/>
    </location>
</feature>
<dbReference type="AlphaFoldDB" id="A0A0F9FMB5"/>
<name>A0A0F9FMB5_9ZZZZ</name>
<organism evidence="1">
    <name type="scientific">marine sediment metagenome</name>
    <dbReference type="NCBI Taxonomy" id="412755"/>
    <lineage>
        <taxon>unclassified sequences</taxon>
        <taxon>metagenomes</taxon>
        <taxon>ecological metagenomes</taxon>
    </lineage>
</organism>